<organism evidence="5 6">
    <name type="scientific">Halarsenatibacter silvermanii</name>
    <dbReference type="NCBI Taxonomy" id="321763"/>
    <lineage>
        <taxon>Bacteria</taxon>
        <taxon>Bacillati</taxon>
        <taxon>Bacillota</taxon>
        <taxon>Clostridia</taxon>
        <taxon>Halanaerobiales</taxon>
        <taxon>Halarsenatibacteraceae</taxon>
        <taxon>Halarsenatibacter</taxon>
    </lineage>
</organism>
<feature type="domain" description="4Fe-4S ferredoxin-type" evidence="4">
    <location>
        <begin position="58"/>
        <end position="84"/>
    </location>
</feature>
<dbReference type="InterPro" id="IPR017900">
    <property type="entry name" value="4Fe4S_Fe_S_CS"/>
</dbReference>
<dbReference type="Pfam" id="PF01656">
    <property type="entry name" value="CbiA"/>
    <property type="match status" value="1"/>
</dbReference>
<keyword evidence="6" id="KW-1185">Reference proteome</keyword>
<keyword evidence="3" id="KW-0411">Iron-sulfur</keyword>
<dbReference type="SUPFAM" id="SSF54862">
    <property type="entry name" value="4Fe-4S ferredoxins"/>
    <property type="match status" value="1"/>
</dbReference>
<dbReference type="CDD" id="cd03110">
    <property type="entry name" value="SIMIBI_bact_arch"/>
    <property type="match status" value="1"/>
</dbReference>
<keyword evidence="2" id="KW-0408">Iron</keyword>
<dbReference type="PROSITE" id="PS51379">
    <property type="entry name" value="4FE4S_FER_2"/>
    <property type="match status" value="2"/>
</dbReference>
<sequence length="297" mass="32450">MKKLTVISGKGGTGKTTFAANLAFLADNAVLADCDVDAPNLHLLMAPEIIESESYHGAKLAVKNNKLCSDCGNCREICSFNAIDAENEIKEYKCEGCGLCVAICPENAIKLQQRKTGEIYYSNSRSGPMVHARLKIGAENSGKLVSRVKNEAESWAERDEYELLIIDGSPGVGCPVIASLGGADGALIVAEPTETGISDLKRIVEVVEHFSIPAYMVINKYDINIELTHYIADYCKENNIPLWGKVPFDESVVEAMQEGELVVDYARDSSAAESLFEIWKLIDEIFRQDSSSVESLK</sequence>
<dbReference type="Gene3D" id="3.40.50.300">
    <property type="entry name" value="P-loop containing nucleotide triphosphate hydrolases"/>
    <property type="match status" value="1"/>
</dbReference>
<protein>
    <submittedName>
        <fullName evidence="5">MinD superfamily P-loop ATPase, contains an inserted ferredoxin domain</fullName>
    </submittedName>
</protein>
<dbReference type="PANTHER" id="PTHR43534">
    <property type="entry name" value="MIND SUPERFAMILY P-LOOP ATPASE CONTAINING AN INSERTED FERREDOXIN DOMAIN"/>
    <property type="match status" value="1"/>
</dbReference>
<evidence type="ECO:0000256" key="2">
    <source>
        <dbReference type="ARBA" id="ARBA00023004"/>
    </source>
</evidence>
<proteinExistence type="predicted"/>
<evidence type="ECO:0000259" key="4">
    <source>
        <dbReference type="PROSITE" id="PS51379"/>
    </source>
</evidence>
<name>A0A1G9S2K4_9FIRM</name>
<feature type="domain" description="4Fe-4S ferredoxin-type" evidence="4">
    <location>
        <begin position="85"/>
        <end position="114"/>
    </location>
</feature>
<dbReference type="OrthoDB" id="9778602at2"/>
<accession>A0A1G9S2K4</accession>
<dbReference type="GO" id="GO:0051536">
    <property type="term" value="F:iron-sulfur cluster binding"/>
    <property type="evidence" value="ECO:0007669"/>
    <property type="project" value="UniProtKB-KW"/>
</dbReference>
<dbReference type="GO" id="GO:0046872">
    <property type="term" value="F:metal ion binding"/>
    <property type="evidence" value="ECO:0007669"/>
    <property type="project" value="UniProtKB-KW"/>
</dbReference>
<dbReference type="AlphaFoldDB" id="A0A1G9S2K4"/>
<reference evidence="5 6" key="1">
    <citation type="submission" date="2016-10" db="EMBL/GenBank/DDBJ databases">
        <authorList>
            <person name="de Groot N.N."/>
        </authorList>
    </citation>
    <scope>NUCLEOTIDE SEQUENCE [LARGE SCALE GENOMIC DNA]</scope>
    <source>
        <strain evidence="5 6">SLAS-1</strain>
    </source>
</reference>
<dbReference type="PANTHER" id="PTHR43534:SF1">
    <property type="entry name" value="4FE-4S CLUSTER CONTAINING PARA FAMILY ATPASE PROTEIN"/>
    <property type="match status" value="1"/>
</dbReference>
<dbReference type="Proteomes" id="UP000199476">
    <property type="component" value="Unassembled WGS sequence"/>
</dbReference>
<evidence type="ECO:0000256" key="1">
    <source>
        <dbReference type="ARBA" id="ARBA00022723"/>
    </source>
</evidence>
<dbReference type="RefSeq" id="WP_089761691.1">
    <property type="nucleotide sequence ID" value="NZ_FNGO01000025.1"/>
</dbReference>
<dbReference type="Gene3D" id="3.30.70.20">
    <property type="match status" value="1"/>
</dbReference>
<evidence type="ECO:0000313" key="5">
    <source>
        <dbReference type="EMBL" id="SDM29497.1"/>
    </source>
</evidence>
<dbReference type="SUPFAM" id="SSF52540">
    <property type="entry name" value="P-loop containing nucleoside triphosphate hydrolases"/>
    <property type="match status" value="1"/>
</dbReference>
<dbReference type="InterPro" id="IPR027417">
    <property type="entry name" value="P-loop_NTPase"/>
</dbReference>
<dbReference type="STRING" id="321763.SAMN04488692_12517"/>
<gene>
    <name evidence="5" type="ORF">SAMN04488692_12517</name>
</gene>
<keyword evidence="1" id="KW-0479">Metal-binding</keyword>
<evidence type="ECO:0000256" key="3">
    <source>
        <dbReference type="ARBA" id="ARBA00023014"/>
    </source>
</evidence>
<dbReference type="PROSITE" id="PS00198">
    <property type="entry name" value="4FE4S_FER_1"/>
    <property type="match status" value="1"/>
</dbReference>
<dbReference type="Pfam" id="PF00037">
    <property type="entry name" value="Fer4"/>
    <property type="match status" value="1"/>
</dbReference>
<dbReference type="InterPro" id="IPR002586">
    <property type="entry name" value="CobQ/CobB/MinD/ParA_Nub-bd_dom"/>
</dbReference>
<dbReference type="EMBL" id="FNGO01000025">
    <property type="protein sequence ID" value="SDM29497.1"/>
    <property type="molecule type" value="Genomic_DNA"/>
</dbReference>
<dbReference type="InterPro" id="IPR017896">
    <property type="entry name" value="4Fe4S_Fe-S-bd"/>
</dbReference>
<evidence type="ECO:0000313" key="6">
    <source>
        <dbReference type="Proteomes" id="UP000199476"/>
    </source>
</evidence>